<dbReference type="EMBL" id="LGRB01000010">
    <property type="protein sequence ID" value="OCT50631.1"/>
    <property type="molecule type" value="Genomic_DNA"/>
</dbReference>
<evidence type="ECO:0000313" key="4">
    <source>
        <dbReference type="Proteomes" id="UP000094526"/>
    </source>
</evidence>
<gene>
    <name evidence="3" type="ORF">CLCR_07631</name>
</gene>
<dbReference type="Pfam" id="PF22980">
    <property type="entry name" value="Myb_DNA-bind_8"/>
    <property type="match status" value="1"/>
</dbReference>
<protein>
    <recommendedName>
        <fullName evidence="2">Myb-like DNA-binding domain-containing protein</fullName>
    </recommendedName>
</protein>
<evidence type="ECO:0000256" key="1">
    <source>
        <dbReference type="SAM" id="MobiDB-lite"/>
    </source>
</evidence>
<dbReference type="Proteomes" id="UP000094526">
    <property type="component" value="Unassembled WGS sequence"/>
</dbReference>
<feature type="compositionally biased region" description="Basic residues" evidence="1">
    <location>
        <begin position="98"/>
        <end position="110"/>
    </location>
</feature>
<feature type="region of interest" description="Disordered" evidence="1">
    <location>
        <begin position="56"/>
        <end position="140"/>
    </location>
</feature>
<accession>A0A1C1CQ88</accession>
<dbReference type="AlphaFoldDB" id="A0A1C1CQ88"/>
<dbReference type="OrthoDB" id="4121160at2759"/>
<dbReference type="InterPro" id="IPR054505">
    <property type="entry name" value="Myb_DNA-bind_8"/>
</dbReference>
<comment type="caution">
    <text evidence="3">The sequence shown here is derived from an EMBL/GenBank/DDBJ whole genome shotgun (WGS) entry which is preliminary data.</text>
</comment>
<feature type="domain" description="Myb-like DNA-binding" evidence="2">
    <location>
        <begin position="8"/>
        <end position="57"/>
    </location>
</feature>
<dbReference type="VEuPathDB" id="FungiDB:G647_05382"/>
<proteinExistence type="predicted"/>
<reference evidence="4" key="1">
    <citation type="submission" date="2015-07" db="EMBL/GenBank/DDBJ databases">
        <authorList>
            <person name="Teixeira M.M."/>
            <person name="Souza R.C."/>
            <person name="Almeida L.G."/>
            <person name="Vicente V.A."/>
            <person name="de Hoog S."/>
            <person name="Bocca A.L."/>
            <person name="de Almeida S.R."/>
            <person name="Vasconcelos A.T."/>
            <person name="Felipe M.S."/>
        </authorList>
    </citation>
    <scope>NUCLEOTIDE SEQUENCE [LARGE SCALE GENOMIC DNA]</scope>
    <source>
        <strain evidence="4">KSF</strain>
    </source>
</reference>
<organism evidence="3 4">
    <name type="scientific">Cladophialophora carrionii</name>
    <dbReference type="NCBI Taxonomy" id="86049"/>
    <lineage>
        <taxon>Eukaryota</taxon>
        <taxon>Fungi</taxon>
        <taxon>Dikarya</taxon>
        <taxon>Ascomycota</taxon>
        <taxon>Pezizomycotina</taxon>
        <taxon>Eurotiomycetes</taxon>
        <taxon>Chaetothyriomycetidae</taxon>
        <taxon>Chaetothyriales</taxon>
        <taxon>Herpotrichiellaceae</taxon>
        <taxon>Cladophialophora</taxon>
    </lineage>
</organism>
<dbReference type="eggNOG" id="ENOG502T7DJ">
    <property type="taxonomic scope" value="Eukaryota"/>
</dbReference>
<keyword evidence="4" id="KW-1185">Reference proteome</keyword>
<feature type="compositionally biased region" description="Basic and acidic residues" evidence="1">
    <location>
        <begin position="125"/>
        <end position="134"/>
    </location>
</feature>
<evidence type="ECO:0000313" key="3">
    <source>
        <dbReference type="EMBL" id="OCT50631.1"/>
    </source>
</evidence>
<dbReference type="VEuPathDB" id="FungiDB:CLCR_07631"/>
<name>A0A1C1CQ88_9EURO</name>
<evidence type="ECO:0000259" key="2">
    <source>
        <dbReference type="Pfam" id="PF22980"/>
    </source>
</evidence>
<sequence length="140" mass="15011">MGGPESENDDFKFVMTCLKHTSEKLPKPNFDEVAKELGAKNATACYKRHWAILKKWGLAGNSGKGRKPAGDTTAKTTTTGQKRKAQNGDSGGDEKAPAKKGKAAPRKKTAPVKVKAEQAEEDAHEGDAEVKAAESEEDEN</sequence>